<keyword evidence="2" id="KW-1185">Reference proteome</keyword>
<name>A0ABX7TPB1_STRCY</name>
<accession>A0ABX7TPB1</accession>
<dbReference type="Proteomes" id="UP000663908">
    <property type="component" value="Chromosome"/>
</dbReference>
<reference evidence="1 2" key="1">
    <citation type="submission" date="2021-03" db="EMBL/GenBank/DDBJ databases">
        <title>Complete genome sequence of Streptomyces cyanogenus S136, producer of anticancer angucycline landomycin A.</title>
        <authorList>
            <person name="Hrab P."/>
            <person name="Ruckert C."/>
            <person name="Busche T."/>
            <person name="Ostash I."/>
            <person name="Kalinowski J."/>
            <person name="Fedorenko V."/>
            <person name="Yushchuk O."/>
            <person name="Ostash B."/>
        </authorList>
    </citation>
    <scope>NUCLEOTIDE SEQUENCE [LARGE SCALE GENOMIC DNA]</scope>
    <source>
        <strain evidence="1 2">S136</strain>
    </source>
</reference>
<dbReference type="EMBL" id="CP071839">
    <property type="protein sequence ID" value="QTD98247.1"/>
    <property type="molecule type" value="Genomic_DNA"/>
</dbReference>
<protein>
    <submittedName>
        <fullName evidence="1">Uncharacterized protein</fullName>
    </submittedName>
</protein>
<organism evidence="1 2">
    <name type="scientific">Streptomyces cyanogenus</name>
    <dbReference type="NCBI Taxonomy" id="80860"/>
    <lineage>
        <taxon>Bacteria</taxon>
        <taxon>Bacillati</taxon>
        <taxon>Actinomycetota</taxon>
        <taxon>Actinomycetes</taxon>
        <taxon>Kitasatosporales</taxon>
        <taxon>Streptomycetaceae</taxon>
        <taxon>Streptomyces</taxon>
    </lineage>
</organism>
<sequence>MGIDLELRSSRPTRNWRKSRATLLRRSAPTATATAADRLGTDANHVWTAFGPTNVAIHRVATAAELGDIQVAVDLGPQIDTTGLPTERRTRHNLEVARALSAHNRMDDALAKVLEAESWAPEQVRSHYLARELVLTWVRGQRGRPSRNLADLADRLRVV</sequence>
<proteinExistence type="predicted"/>
<evidence type="ECO:0000313" key="2">
    <source>
        <dbReference type="Proteomes" id="UP000663908"/>
    </source>
</evidence>
<evidence type="ECO:0000313" key="1">
    <source>
        <dbReference type="EMBL" id="QTD98247.1"/>
    </source>
</evidence>
<gene>
    <name evidence="1" type="ORF">S1361_12870</name>
</gene>
<dbReference type="RefSeq" id="WP_243769161.1">
    <property type="nucleotide sequence ID" value="NZ_CP071839.1"/>
</dbReference>